<evidence type="ECO:0000313" key="2">
    <source>
        <dbReference type="Proteomes" id="UP001417504"/>
    </source>
</evidence>
<sequence>MTDRFYESNLACRTDDFHSRVALLTFSGTLVVLKCCEDLLLLAEDLNIVHRCMDLVSTNACSEANFPSRSLTNWLTVELSILDVDSLAKII</sequence>
<dbReference type="AlphaFoldDB" id="A0AAP0PA43"/>
<gene>
    <name evidence="1" type="ORF">Sjap_007597</name>
</gene>
<evidence type="ECO:0000313" key="1">
    <source>
        <dbReference type="EMBL" id="KAK9137003.1"/>
    </source>
</evidence>
<dbReference type="Proteomes" id="UP001417504">
    <property type="component" value="Unassembled WGS sequence"/>
</dbReference>
<dbReference type="EMBL" id="JBBNAE010000003">
    <property type="protein sequence ID" value="KAK9137003.1"/>
    <property type="molecule type" value="Genomic_DNA"/>
</dbReference>
<accession>A0AAP0PA43</accession>
<reference evidence="1 2" key="1">
    <citation type="submission" date="2024-01" db="EMBL/GenBank/DDBJ databases">
        <title>Genome assemblies of Stephania.</title>
        <authorList>
            <person name="Yang L."/>
        </authorList>
    </citation>
    <scope>NUCLEOTIDE SEQUENCE [LARGE SCALE GENOMIC DNA]</scope>
    <source>
        <strain evidence="1">QJT</strain>
        <tissue evidence="1">Leaf</tissue>
    </source>
</reference>
<proteinExistence type="predicted"/>
<comment type="caution">
    <text evidence="1">The sequence shown here is derived from an EMBL/GenBank/DDBJ whole genome shotgun (WGS) entry which is preliminary data.</text>
</comment>
<dbReference type="InterPro" id="IPR043454">
    <property type="entry name" value="NPH3/RPT2-like"/>
</dbReference>
<dbReference type="PANTHER" id="PTHR32370">
    <property type="entry name" value="OS12G0117600 PROTEIN"/>
    <property type="match status" value="1"/>
</dbReference>
<organism evidence="1 2">
    <name type="scientific">Stephania japonica</name>
    <dbReference type="NCBI Taxonomy" id="461633"/>
    <lineage>
        <taxon>Eukaryota</taxon>
        <taxon>Viridiplantae</taxon>
        <taxon>Streptophyta</taxon>
        <taxon>Embryophyta</taxon>
        <taxon>Tracheophyta</taxon>
        <taxon>Spermatophyta</taxon>
        <taxon>Magnoliopsida</taxon>
        <taxon>Ranunculales</taxon>
        <taxon>Menispermaceae</taxon>
        <taxon>Menispermoideae</taxon>
        <taxon>Cissampelideae</taxon>
        <taxon>Stephania</taxon>
    </lineage>
</organism>
<name>A0AAP0PA43_9MAGN</name>
<keyword evidence="2" id="KW-1185">Reference proteome</keyword>
<protein>
    <submittedName>
        <fullName evidence="1">Uncharacterized protein</fullName>
    </submittedName>
</protein>